<accession>A0A0W0SY32</accession>
<feature type="compositionally biased region" description="Basic and acidic residues" evidence="1">
    <location>
        <begin position="463"/>
        <end position="473"/>
    </location>
</feature>
<gene>
    <name evidence="2" type="ORF">Ldro_0835</name>
</gene>
<dbReference type="STRING" id="1212489.Ldro_0835"/>
<reference evidence="2 3" key="1">
    <citation type="submission" date="2015-11" db="EMBL/GenBank/DDBJ databases">
        <title>Genomic analysis of 38 Legionella species identifies large and diverse effector repertoires.</title>
        <authorList>
            <person name="Burstein D."/>
            <person name="Amaro F."/>
            <person name="Zusman T."/>
            <person name="Lifshitz Z."/>
            <person name="Cohen O."/>
            <person name="Gilbert J.A."/>
            <person name="Pupko T."/>
            <person name="Shuman H.A."/>
            <person name="Segal G."/>
        </authorList>
    </citation>
    <scope>NUCLEOTIDE SEQUENCE [LARGE SCALE GENOMIC DNA]</scope>
    <source>
        <strain evidence="2 3">ATCC 700990</strain>
    </source>
</reference>
<dbReference type="RefSeq" id="WP_058495166.1">
    <property type="nucleotide sequence ID" value="NZ_CAAAIU010000014.1"/>
</dbReference>
<feature type="compositionally biased region" description="Polar residues" evidence="1">
    <location>
        <begin position="450"/>
        <end position="462"/>
    </location>
</feature>
<evidence type="ECO:0000313" key="2">
    <source>
        <dbReference type="EMBL" id="KTC88241.1"/>
    </source>
</evidence>
<proteinExistence type="predicted"/>
<dbReference type="Proteomes" id="UP000054736">
    <property type="component" value="Unassembled WGS sequence"/>
</dbReference>
<dbReference type="OrthoDB" id="5634360at2"/>
<evidence type="ECO:0000313" key="3">
    <source>
        <dbReference type="Proteomes" id="UP000054736"/>
    </source>
</evidence>
<name>A0A0W0SY32_9GAMM</name>
<feature type="region of interest" description="Disordered" evidence="1">
    <location>
        <begin position="450"/>
        <end position="491"/>
    </location>
</feature>
<comment type="caution">
    <text evidence="2">The sequence shown here is derived from an EMBL/GenBank/DDBJ whole genome shotgun (WGS) entry which is preliminary data.</text>
</comment>
<dbReference type="PATRIC" id="fig|1212489.4.peg.873"/>
<dbReference type="EMBL" id="LNXY01000018">
    <property type="protein sequence ID" value="KTC88241.1"/>
    <property type="molecule type" value="Genomic_DNA"/>
</dbReference>
<organism evidence="2 3">
    <name type="scientific">Legionella drozanskii LLAP-1</name>
    <dbReference type="NCBI Taxonomy" id="1212489"/>
    <lineage>
        <taxon>Bacteria</taxon>
        <taxon>Pseudomonadati</taxon>
        <taxon>Pseudomonadota</taxon>
        <taxon>Gammaproteobacteria</taxon>
        <taxon>Legionellales</taxon>
        <taxon>Legionellaceae</taxon>
        <taxon>Legionella</taxon>
    </lineage>
</organism>
<keyword evidence="3" id="KW-1185">Reference proteome</keyword>
<evidence type="ECO:0000256" key="1">
    <source>
        <dbReference type="SAM" id="MobiDB-lite"/>
    </source>
</evidence>
<sequence>MLTIEQQLDNLARLQVLMNSSAVNNRALLAKEEASKLDKEISLLSRYPEIELRWLNFHAERLNSHLNQLELRSSFKVENDAEEKINSDLLSLFAHRCARVIDNFVDQHKTKINPAGGLAHQEKERLEFCVEELNASIKEQQKTIFSACLLRATRGYLNSYQKTPEKPFLPEAILTNACELYKEQMIKETMLVYEATGFIRYYARIKSQTNVSQTSERSYLENTLHIEEKYNKRTSSFELVDHEFFGDLSPFLREEFKKLYEDEFLVTAELTPESLQLPIEAFFEKYKATRNTTSSFDIILTHQFRDFRLIEQMTAVLNFAEEQASTEIPAKDDNSLYVETRNEELKKLRTIIQEYKAHLDKTLAEEIRTYPNRKPEAIENRSKAVASIILFVNSSAELTPLVRKAVKNSIAEIQQNEPSWFERSLIDKILDVISLGARPILRYLGSKPVQSQSELFQQPETLSQEKTKNKGDASQDSDDASQELSEGESPS</sequence>
<protein>
    <submittedName>
        <fullName evidence="2">Uncharacterized protein</fullName>
    </submittedName>
</protein>
<dbReference type="AlphaFoldDB" id="A0A0W0SY32"/>